<dbReference type="EMBL" id="HBUF01185971">
    <property type="protein sequence ID" value="CAG6656740.1"/>
    <property type="molecule type" value="Transcribed_RNA"/>
</dbReference>
<feature type="region of interest" description="Disordered" evidence="1">
    <location>
        <begin position="1"/>
        <end position="60"/>
    </location>
</feature>
<accession>A0A8D8RT01</accession>
<feature type="compositionally biased region" description="Low complexity" evidence="1">
    <location>
        <begin position="1"/>
        <end position="29"/>
    </location>
</feature>
<evidence type="ECO:0000256" key="1">
    <source>
        <dbReference type="SAM" id="MobiDB-lite"/>
    </source>
</evidence>
<proteinExistence type="predicted"/>
<organism evidence="2">
    <name type="scientific">Cacopsylla melanoneura</name>
    <dbReference type="NCBI Taxonomy" id="428564"/>
    <lineage>
        <taxon>Eukaryota</taxon>
        <taxon>Metazoa</taxon>
        <taxon>Ecdysozoa</taxon>
        <taxon>Arthropoda</taxon>
        <taxon>Hexapoda</taxon>
        <taxon>Insecta</taxon>
        <taxon>Pterygota</taxon>
        <taxon>Neoptera</taxon>
        <taxon>Paraneoptera</taxon>
        <taxon>Hemiptera</taxon>
        <taxon>Sternorrhyncha</taxon>
        <taxon>Psylloidea</taxon>
        <taxon>Psyllidae</taxon>
        <taxon>Psyllinae</taxon>
        <taxon>Cacopsylla</taxon>
    </lineage>
</organism>
<name>A0A8D8RT01_9HEMI</name>
<reference evidence="2" key="1">
    <citation type="submission" date="2021-05" db="EMBL/GenBank/DDBJ databases">
        <authorList>
            <person name="Alioto T."/>
            <person name="Alioto T."/>
            <person name="Gomez Garrido J."/>
        </authorList>
    </citation>
    <scope>NUCLEOTIDE SEQUENCE</scope>
</reference>
<dbReference type="AlphaFoldDB" id="A0A8D8RT01"/>
<evidence type="ECO:0000313" key="2">
    <source>
        <dbReference type="EMBL" id="CAG6656740.1"/>
    </source>
</evidence>
<protein>
    <submittedName>
        <fullName evidence="2">Uncharacterized protein</fullName>
    </submittedName>
</protein>
<sequence length="159" mass="17675">MNPKQPMSSSPQTSSMSSSPRTSNMSATSLKRAQPSSNQLLPTSNQLQPTSNEQHDGFNVFLKNAKTNVPSTSVNFNTNAPPNSFQTNVKSNSTSNSFQPNAKSNFQVINNQYIKPGVQNNQNQQCSGKFTKDDLLNQIRNNNYVFRPTEVTRKVKCKK</sequence>
<feature type="compositionally biased region" description="Polar residues" evidence="1">
    <location>
        <begin position="34"/>
        <end position="52"/>
    </location>
</feature>